<dbReference type="PROSITE" id="PS50835">
    <property type="entry name" value="IG_LIKE"/>
    <property type="match status" value="3"/>
</dbReference>
<dbReference type="InterPro" id="IPR036179">
    <property type="entry name" value="Ig-like_dom_sf"/>
</dbReference>
<dbReference type="GO" id="GO:0042102">
    <property type="term" value="P:positive regulation of T cell proliferation"/>
    <property type="evidence" value="ECO:0007669"/>
    <property type="project" value="TreeGrafter"/>
</dbReference>
<evidence type="ECO:0000256" key="3">
    <source>
        <dbReference type="ARBA" id="ARBA00022692"/>
    </source>
</evidence>
<dbReference type="SUPFAM" id="SSF48726">
    <property type="entry name" value="Immunoglobulin"/>
    <property type="match status" value="4"/>
</dbReference>
<keyword evidence="5 11" id="KW-1133">Transmembrane helix</keyword>
<comment type="subcellular location">
    <subcellularLocation>
        <location evidence="1">Cell membrane</location>
        <topology evidence="1">Single-pass type I membrane protein</topology>
    </subcellularLocation>
</comment>
<dbReference type="FunFam" id="2.60.40.10:FF:001912">
    <property type="entry name" value="CD274 molecule"/>
    <property type="match status" value="2"/>
</dbReference>
<keyword evidence="15" id="KW-1185">Reference proteome</keyword>
<keyword evidence="2" id="KW-1003">Cell membrane</keyword>
<keyword evidence="10" id="KW-0393">Immunoglobulin domain</keyword>
<dbReference type="InterPro" id="IPR051713">
    <property type="entry name" value="T-cell_Activation_Regulation"/>
</dbReference>
<dbReference type="SMART" id="SM00406">
    <property type="entry name" value="IGv"/>
    <property type="match status" value="2"/>
</dbReference>
<dbReference type="InterPro" id="IPR007110">
    <property type="entry name" value="Ig-like_dom"/>
</dbReference>
<evidence type="ECO:0000313" key="15">
    <source>
        <dbReference type="Proteomes" id="UP000472261"/>
    </source>
</evidence>
<dbReference type="PANTHER" id="PTHR25466:SF3">
    <property type="entry name" value="PROGRAMMED CELL DEATH 1 LIGAND 1"/>
    <property type="match status" value="1"/>
</dbReference>
<protein>
    <recommendedName>
        <fullName evidence="13">Ig-like domain-containing protein</fullName>
    </recommendedName>
</protein>
<dbReference type="InterPro" id="IPR003599">
    <property type="entry name" value="Ig_sub"/>
</dbReference>
<sequence>MMEKLLLLHIFLVCWHSLNALFTVEAPKSLYTAELGSNVTMECIFPVNGKLKFKDLSVIWEKKDEVRKDVYVLLKGKEDSGSQHSDFQGRIKMLKENLDFGQSLLQISNVKLKDAGLYYCLIEYGGADYKTISLKVQAPYRTIIQEVVSTGDKEWKLTCQSEGYPKADVIWQNGGCQDLTDKANTSYETGSDQLYRVTSTLTIKNRTRENFRCIFWNKEIQENTSADLYILDSADDVLWTESRHFVWPILIVSVLVGSVSITICIRKALFTVEVPQQLYVAEYGSNVTMECRFPVNGSLNLELLSVVWEQKRQGQLESRDVYTLRNGKALLSSQHRDYMGRAALLHKELKSGRALLQITNVKITDAGSYLCLIDYQGADYKYITLEIKASYKIINIQKTRKWNEDKFAFICQSEGFPLAEVFWQNEKNFSLSGSANTTYTLTTDGLYNVTSILIINQNMNENYSCVFWNKELNENTSAYIYSLALMSTQHGGQKSLILFIVATCVIVLVLLPALIIFQKRKSFKNCRAKKDRKGKFSPPVTDENRGYYNSQIETSYLSTVIYSGESRNVNL</sequence>
<keyword evidence="8" id="KW-0675">Receptor</keyword>
<gene>
    <name evidence="14" type="primary">LOC116237168</name>
</gene>
<feature type="signal peptide" evidence="12">
    <location>
        <begin position="1"/>
        <end position="20"/>
    </location>
</feature>
<evidence type="ECO:0000256" key="9">
    <source>
        <dbReference type="ARBA" id="ARBA00023180"/>
    </source>
</evidence>
<dbReference type="InterPro" id="IPR013783">
    <property type="entry name" value="Ig-like_fold"/>
</dbReference>
<dbReference type="GO" id="GO:0042130">
    <property type="term" value="P:negative regulation of T cell proliferation"/>
    <property type="evidence" value="ECO:0007669"/>
    <property type="project" value="TreeGrafter"/>
</dbReference>
<keyword evidence="6 11" id="KW-0472">Membrane</keyword>
<dbReference type="InterPro" id="IPR053896">
    <property type="entry name" value="BTN3A2-like_Ig-C"/>
</dbReference>
<accession>A0A669R151</accession>
<keyword evidence="9" id="KW-0325">Glycoprotein</keyword>
<evidence type="ECO:0000256" key="4">
    <source>
        <dbReference type="ARBA" id="ARBA00022729"/>
    </source>
</evidence>
<dbReference type="GO" id="GO:0009897">
    <property type="term" value="C:external side of plasma membrane"/>
    <property type="evidence" value="ECO:0007669"/>
    <property type="project" value="TreeGrafter"/>
</dbReference>
<dbReference type="SMART" id="SM00409">
    <property type="entry name" value="IG"/>
    <property type="match status" value="3"/>
</dbReference>
<dbReference type="Gene3D" id="2.60.40.10">
    <property type="entry name" value="Immunoglobulins"/>
    <property type="match status" value="4"/>
</dbReference>
<dbReference type="AlphaFoldDB" id="A0A669R151"/>
<evidence type="ECO:0000256" key="5">
    <source>
        <dbReference type="ARBA" id="ARBA00022989"/>
    </source>
</evidence>
<dbReference type="InterPro" id="IPR013106">
    <property type="entry name" value="Ig_V-set"/>
</dbReference>
<evidence type="ECO:0000256" key="7">
    <source>
        <dbReference type="ARBA" id="ARBA00023157"/>
    </source>
</evidence>
<dbReference type="GO" id="GO:0031295">
    <property type="term" value="P:T cell costimulation"/>
    <property type="evidence" value="ECO:0007669"/>
    <property type="project" value="TreeGrafter"/>
</dbReference>
<dbReference type="Pfam" id="PF07686">
    <property type="entry name" value="V-set"/>
    <property type="match status" value="2"/>
</dbReference>
<feature type="transmembrane region" description="Helical" evidence="11">
    <location>
        <begin position="496"/>
        <end position="517"/>
    </location>
</feature>
<organism evidence="14 15">
    <name type="scientific">Phasianus colchicus</name>
    <name type="common">Common pheasant</name>
    <dbReference type="NCBI Taxonomy" id="9054"/>
    <lineage>
        <taxon>Eukaryota</taxon>
        <taxon>Metazoa</taxon>
        <taxon>Chordata</taxon>
        <taxon>Craniata</taxon>
        <taxon>Vertebrata</taxon>
        <taxon>Euteleostomi</taxon>
        <taxon>Archelosauria</taxon>
        <taxon>Archosauria</taxon>
        <taxon>Dinosauria</taxon>
        <taxon>Saurischia</taxon>
        <taxon>Theropoda</taxon>
        <taxon>Coelurosauria</taxon>
        <taxon>Aves</taxon>
        <taxon>Neognathae</taxon>
        <taxon>Galloanserae</taxon>
        <taxon>Galliformes</taxon>
        <taxon>Phasianidae</taxon>
        <taxon>Phasianinae</taxon>
        <taxon>Phasianus</taxon>
    </lineage>
</organism>
<dbReference type="Ensembl" id="ENSPCLT00000028719.1">
    <property type="protein sequence ID" value="ENSPCLP00000020766.1"/>
    <property type="gene ID" value="ENSPCLG00000018171.1"/>
</dbReference>
<dbReference type="PANTHER" id="PTHR25466">
    <property type="entry name" value="T-LYMPHOCYTE ACTIVATION ANTIGEN"/>
    <property type="match status" value="1"/>
</dbReference>
<evidence type="ECO:0000256" key="8">
    <source>
        <dbReference type="ARBA" id="ARBA00023170"/>
    </source>
</evidence>
<feature type="domain" description="Ig-like" evidence="13">
    <location>
        <begin position="36"/>
        <end position="133"/>
    </location>
</feature>
<evidence type="ECO:0000256" key="1">
    <source>
        <dbReference type="ARBA" id="ARBA00004251"/>
    </source>
</evidence>
<name>A0A669R151_PHACC</name>
<proteinExistence type="predicted"/>
<dbReference type="Pfam" id="PF22705">
    <property type="entry name" value="C2-set_3"/>
    <property type="match status" value="2"/>
</dbReference>
<keyword evidence="4 12" id="KW-0732">Signal</keyword>
<feature type="chain" id="PRO_5025618162" description="Ig-like domain-containing protein" evidence="12">
    <location>
        <begin position="21"/>
        <end position="571"/>
    </location>
</feature>
<dbReference type="Proteomes" id="UP000472261">
    <property type="component" value="Unplaced"/>
</dbReference>
<dbReference type="GO" id="GO:0007166">
    <property type="term" value="P:cell surface receptor signaling pathway"/>
    <property type="evidence" value="ECO:0007669"/>
    <property type="project" value="TreeGrafter"/>
</dbReference>
<evidence type="ECO:0000256" key="11">
    <source>
        <dbReference type="SAM" id="Phobius"/>
    </source>
</evidence>
<evidence type="ECO:0000256" key="10">
    <source>
        <dbReference type="ARBA" id="ARBA00023319"/>
    </source>
</evidence>
<reference evidence="14" key="1">
    <citation type="submission" date="2025-08" db="UniProtKB">
        <authorList>
            <consortium name="Ensembl"/>
        </authorList>
    </citation>
    <scope>IDENTIFICATION</scope>
</reference>
<evidence type="ECO:0000256" key="2">
    <source>
        <dbReference type="ARBA" id="ARBA00022475"/>
    </source>
</evidence>
<dbReference type="GO" id="GO:0071222">
    <property type="term" value="P:cellular response to lipopolysaccharide"/>
    <property type="evidence" value="ECO:0007669"/>
    <property type="project" value="TreeGrafter"/>
</dbReference>
<feature type="domain" description="Ig-like" evidence="13">
    <location>
        <begin position="139"/>
        <end position="229"/>
    </location>
</feature>
<reference evidence="14" key="2">
    <citation type="submission" date="2025-09" db="UniProtKB">
        <authorList>
            <consortium name="Ensembl"/>
        </authorList>
    </citation>
    <scope>IDENTIFICATION</scope>
</reference>
<evidence type="ECO:0000259" key="13">
    <source>
        <dbReference type="PROSITE" id="PS50835"/>
    </source>
</evidence>
<dbReference type="GO" id="GO:0006955">
    <property type="term" value="P:immune response"/>
    <property type="evidence" value="ECO:0007669"/>
    <property type="project" value="TreeGrafter"/>
</dbReference>
<keyword evidence="7" id="KW-1015">Disulfide bond</keyword>
<feature type="domain" description="Ig-like" evidence="13">
    <location>
        <begin position="248"/>
        <end position="384"/>
    </location>
</feature>
<evidence type="ECO:0000256" key="12">
    <source>
        <dbReference type="SAM" id="SignalP"/>
    </source>
</evidence>
<evidence type="ECO:0000256" key="6">
    <source>
        <dbReference type="ARBA" id="ARBA00023136"/>
    </source>
</evidence>
<evidence type="ECO:0000313" key="14">
    <source>
        <dbReference type="Ensembl" id="ENSPCLP00000020766.1"/>
    </source>
</evidence>
<keyword evidence="3 11" id="KW-0812">Transmembrane</keyword>